<feature type="non-terminal residue" evidence="2">
    <location>
        <position position="50"/>
    </location>
</feature>
<feature type="compositionally biased region" description="Basic and acidic residues" evidence="1">
    <location>
        <begin position="23"/>
        <end position="41"/>
    </location>
</feature>
<protein>
    <submittedName>
        <fullName evidence="2">5484_t:CDS:1</fullName>
    </submittedName>
</protein>
<dbReference type="EMBL" id="CAJVQA010085136">
    <property type="protein sequence ID" value="CAG8838749.1"/>
    <property type="molecule type" value="Genomic_DNA"/>
</dbReference>
<name>A0A9N9PLV9_9GLOM</name>
<feature type="region of interest" description="Disordered" evidence="1">
    <location>
        <begin position="1"/>
        <end position="50"/>
    </location>
</feature>
<sequence>APTEAPTKAPTKAPTEAPTEAPIKVKAEHIDVNDSNKDTNRKSTMLMMIK</sequence>
<gene>
    <name evidence="2" type="ORF">CPELLU_LOCUS21748</name>
</gene>
<accession>A0A9N9PLV9</accession>
<organism evidence="2 3">
    <name type="scientific">Cetraspora pellucida</name>
    <dbReference type="NCBI Taxonomy" id="1433469"/>
    <lineage>
        <taxon>Eukaryota</taxon>
        <taxon>Fungi</taxon>
        <taxon>Fungi incertae sedis</taxon>
        <taxon>Mucoromycota</taxon>
        <taxon>Glomeromycotina</taxon>
        <taxon>Glomeromycetes</taxon>
        <taxon>Diversisporales</taxon>
        <taxon>Gigasporaceae</taxon>
        <taxon>Cetraspora</taxon>
    </lineage>
</organism>
<feature type="non-terminal residue" evidence="2">
    <location>
        <position position="1"/>
    </location>
</feature>
<comment type="caution">
    <text evidence="2">The sequence shown here is derived from an EMBL/GenBank/DDBJ whole genome shotgun (WGS) entry which is preliminary data.</text>
</comment>
<evidence type="ECO:0000313" key="3">
    <source>
        <dbReference type="Proteomes" id="UP000789759"/>
    </source>
</evidence>
<dbReference type="AlphaFoldDB" id="A0A9N9PLV9"/>
<evidence type="ECO:0000313" key="2">
    <source>
        <dbReference type="EMBL" id="CAG8838749.1"/>
    </source>
</evidence>
<keyword evidence="3" id="KW-1185">Reference proteome</keyword>
<dbReference type="Proteomes" id="UP000789759">
    <property type="component" value="Unassembled WGS sequence"/>
</dbReference>
<proteinExistence type="predicted"/>
<reference evidence="2" key="1">
    <citation type="submission" date="2021-06" db="EMBL/GenBank/DDBJ databases">
        <authorList>
            <person name="Kallberg Y."/>
            <person name="Tangrot J."/>
            <person name="Rosling A."/>
        </authorList>
    </citation>
    <scope>NUCLEOTIDE SEQUENCE</scope>
    <source>
        <strain evidence="2">FL966</strain>
    </source>
</reference>
<evidence type="ECO:0000256" key="1">
    <source>
        <dbReference type="SAM" id="MobiDB-lite"/>
    </source>
</evidence>